<dbReference type="InterPro" id="IPR011993">
    <property type="entry name" value="PH-like_dom_sf"/>
</dbReference>
<dbReference type="RefSeq" id="XP_006815356.1">
    <property type="nucleotide sequence ID" value="XM_006815293.1"/>
</dbReference>
<dbReference type="SUPFAM" id="SSF50729">
    <property type="entry name" value="PH domain-like"/>
    <property type="match status" value="1"/>
</dbReference>
<evidence type="ECO:0000313" key="3">
    <source>
        <dbReference type="RefSeq" id="XP_006815356.1"/>
    </source>
</evidence>
<dbReference type="Gene3D" id="2.30.29.30">
    <property type="entry name" value="Pleckstrin-homology domain (PH domain)/Phosphotyrosine-binding domain (PTB)"/>
    <property type="match status" value="1"/>
</dbReference>
<name>A0ABM0M5R5_SACKO</name>
<sequence>VPEVYDPHLGDKELTKLFGVGNIELQDQDVEDQKTKPPKKNSILDISDEDRRERLLKQKKENKWHRFVEGNLVLKMGLVDKRKGLFARRRQLLLTEGPHLYYVDPENMVLKGEIPWSPELRVETKNFKTFFVHTPNRTYYLMDPQNYAIEWCKAIDEVRRNTYASKP</sequence>
<accession>A0ABM0M5R5</accession>
<dbReference type="InterPro" id="IPR033931">
    <property type="entry name" value="PDK1-typ_PH"/>
</dbReference>
<dbReference type="Proteomes" id="UP000694865">
    <property type="component" value="Unplaced"/>
</dbReference>
<dbReference type="GeneID" id="102806479"/>
<organism evidence="2 3">
    <name type="scientific">Saccoglossus kowalevskii</name>
    <name type="common">Acorn worm</name>
    <dbReference type="NCBI Taxonomy" id="10224"/>
    <lineage>
        <taxon>Eukaryota</taxon>
        <taxon>Metazoa</taxon>
        <taxon>Hemichordata</taxon>
        <taxon>Enteropneusta</taxon>
        <taxon>Harrimaniidae</taxon>
        <taxon>Saccoglossus</taxon>
    </lineage>
</organism>
<keyword evidence="2" id="KW-1185">Reference proteome</keyword>
<gene>
    <name evidence="3" type="primary">LOC102806479</name>
</gene>
<protein>
    <submittedName>
        <fullName evidence="3">3-phosphoinositide-dependent protein kinase 1-like</fullName>
    </submittedName>
</protein>
<dbReference type="Pfam" id="PF14593">
    <property type="entry name" value="PH_3"/>
    <property type="match status" value="1"/>
</dbReference>
<reference evidence="3" key="1">
    <citation type="submission" date="2025-08" db="UniProtKB">
        <authorList>
            <consortium name="RefSeq"/>
        </authorList>
    </citation>
    <scope>IDENTIFICATION</scope>
    <source>
        <tissue evidence="3">Testes</tissue>
    </source>
</reference>
<feature type="non-terminal residue" evidence="3">
    <location>
        <position position="1"/>
    </location>
</feature>
<evidence type="ECO:0000313" key="2">
    <source>
        <dbReference type="Proteomes" id="UP000694865"/>
    </source>
</evidence>
<evidence type="ECO:0000259" key="1">
    <source>
        <dbReference type="Pfam" id="PF14593"/>
    </source>
</evidence>
<dbReference type="CDD" id="cd01262">
    <property type="entry name" value="PH_PDK1"/>
    <property type="match status" value="1"/>
</dbReference>
<feature type="domain" description="PDK1-type PH" evidence="1">
    <location>
        <begin position="62"/>
        <end position="163"/>
    </location>
</feature>
<proteinExistence type="predicted"/>